<dbReference type="AlphaFoldDB" id="A0A7E4ZXG9"/>
<name>A0A7E4ZXG9_PANRE</name>
<reference evidence="2" key="1">
    <citation type="journal article" date="2013" name="Genetics">
        <title>The draft genome and transcriptome of Panagrellus redivivus are shaped by the harsh demands of a free-living lifestyle.</title>
        <authorList>
            <person name="Srinivasan J."/>
            <person name="Dillman A.R."/>
            <person name="Macchietto M.G."/>
            <person name="Heikkinen L."/>
            <person name="Lakso M."/>
            <person name="Fracchia K.M."/>
            <person name="Antoshechkin I."/>
            <person name="Mortazavi A."/>
            <person name="Wong G."/>
            <person name="Sternberg P.W."/>
        </authorList>
    </citation>
    <scope>NUCLEOTIDE SEQUENCE [LARGE SCALE GENOMIC DNA]</scope>
    <source>
        <strain evidence="2">MT8872</strain>
    </source>
</reference>
<feature type="region of interest" description="Disordered" evidence="1">
    <location>
        <begin position="1"/>
        <end position="37"/>
    </location>
</feature>
<keyword evidence="2" id="KW-1185">Reference proteome</keyword>
<feature type="compositionally biased region" description="Basic and acidic residues" evidence="1">
    <location>
        <begin position="8"/>
        <end position="37"/>
    </location>
</feature>
<dbReference type="WBParaSite" id="Pan_g23179.t1">
    <property type="protein sequence ID" value="Pan_g23179.t1"/>
    <property type="gene ID" value="Pan_g23179"/>
</dbReference>
<organism evidence="2 3">
    <name type="scientific">Panagrellus redivivus</name>
    <name type="common">Microworm</name>
    <dbReference type="NCBI Taxonomy" id="6233"/>
    <lineage>
        <taxon>Eukaryota</taxon>
        <taxon>Metazoa</taxon>
        <taxon>Ecdysozoa</taxon>
        <taxon>Nematoda</taxon>
        <taxon>Chromadorea</taxon>
        <taxon>Rhabditida</taxon>
        <taxon>Tylenchina</taxon>
        <taxon>Panagrolaimomorpha</taxon>
        <taxon>Panagrolaimoidea</taxon>
        <taxon>Panagrolaimidae</taxon>
        <taxon>Panagrellus</taxon>
    </lineage>
</organism>
<dbReference type="Proteomes" id="UP000492821">
    <property type="component" value="Unassembled WGS sequence"/>
</dbReference>
<accession>A0A7E4ZXG9</accession>
<evidence type="ECO:0000256" key="1">
    <source>
        <dbReference type="SAM" id="MobiDB-lite"/>
    </source>
</evidence>
<evidence type="ECO:0000313" key="3">
    <source>
        <dbReference type="WBParaSite" id="Pan_g23179.t1"/>
    </source>
</evidence>
<sequence length="179" mass="20300">MSFNRNRSRAEASIREKLTTAANDLRDPKYTTKSGEVDHHRLQTLNLSHSEQTRRKDIINAIASDTGGFTPGTFVSSRSARNQNAKKSGQLSGNVSGLTDHEKAMFGAQWQSKALAREKNLNVEEKTEESKDETPDVYEVPTEADTLAHERFSEDPKVRQERWLNLFRERRRNLLAGDA</sequence>
<reference evidence="3" key="2">
    <citation type="submission" date="2020-10" db="UniProtKB">
        <authorList>
            <consortium name="WormBaseParasite"/>
        </authorList>
    </citation>
    <scope>IDENTIFICATION</scope>
</reference>
<feature type="region of interest" description="Disordered" evidence="1">
    <location>
        <begin position="76"/>
        <end position="97"/>
    </location>
</feature>
<protein>
    <submittedName>
        <fullName evidence="3">Pre-mRNA-splicing factor SYF2</fullName>
    </submittedName>
</protein>
<evidence type="ECO:0000313" key="2">
    <source>
        <dbReference type="Proteomes" id="UP000492821"/>
    </source>
</evidence>
<proteinExistence type="predicted"/>